<accession>A0ABS3LBB3</accession>
<evidence type="ECO:0008006" key="3">
    <source>
        <dbReference type="Google" id="ProtNLM"/>
    </source>
</evidence>
<evidence type="ECO:0000313" key="1">
    <source>
        <dbReference type="EMBL" id="MBO1306303.1"/>
    </source>
</evidence>
<dbReference type="RefSeq" id="WP_207673236.1">
    <property type="nucleotide sequence ID" value="NZ_JAFREM010000014.1"/>
</dbReference>
<reference evidence="1 2" key="1">
    <citation type="submission" date="2021-03" db="EMBL/GenBank/DDBJ databases">
        <title>Enterococcal diversity collection.</title>
        <authorList>
            <person name="Gilmore M.S."/>
            <person name="Schwartzman J."/>
            <person name="Van Tyne D."/>
            <person name="Martin M."/>
            <person name="Earl A.M."/>
            <person name="Manson A.L."/>
            <person name="Straub T."/>
            <person name="Salamzade R."/>
            <person name="Saavedra J."/>
            <person name="Lebreton F."/>
            <person name="Prichula J."/>
            <person name="Schaufler K."/>
            <person name="Gaca A."/>
            <person name="Sgardioli B."/>
            <person name="Wagenaar J."/>
            <person name="Strong T."/>
        </authorList>
    </citation>
    <scope>NUCLEOTIDE SEQUENCE [LARGE SCALE GENOMIC DNA]</scope>
    <source>
        <strain evidence="1 2">669A</strain>
    </source>
</reference>
<sequence>MIDTDEIKKNFKENLNFLFPNENLDTIAKELEVSKSKVHNWKQEKSLPTIGDLKKVSDLSGKNLKFNDLLLSKLAEAYLPEDHQLDQYTGSFYMYYYDSNSAADKTNEKRDLRCGMAFVYKENNKLRVDALMGIMESNLSDFRPKENYEDFMSEAKRFANDYNLSGRYEGNVEITKSEIYINLYFGNHDQAKIILPNPPNIKEKKSYIGGLGTINSVSEGVLHEPCIGFIGLSRFRLEAFEASRHLIFKKNNINLRNEGERIVELLDYLNSIGENSLLGKDEKTIIVTSSLEKIVEGWLEKHIYTYGKVDKERDGNWYLMVKRTSYGSNQNSNDPNQNSEGIKYYEYEPRQWN</sequence>
<evidence type="ECO:0000313" key="2">
    <source>
        <dbReference type="Proteomes" id="UP000664601"/>
    </source>
</evidence>
<keyword evidence="2" id="KW-1185">Reference proteome</keyword>
<gene>
    <name evidence="1" type="ORF">JZO70_09035</name>
</gene>
<protein>
    <recommendedName>
        <fullName evidence="3">HTH cro/C1-type domain-containing protein</fullName>
    </recommendedName>
</protein>
<name>A0ABS3LBB3_9ENTE</name>
<dbReference type="Proteomes" id="UP000664601">
    <property type="component" value="Unassembled WGS sequence"/>
</dbReference>
<proteinExistence type="predicted"/>
<organism evidence="1 2">
    <name type="scientific">Candidatus Enterococcus moelleringii</name>
    <dbReference type="NCBI Taxonomy" id="2815325"/>
    <lineage>
        <taxon>Bacteria</taxon>
        <taxon>Bacillati</taxon>
        <taxon>Bacillota</taxon>
        <taxon>Bacilli</taxon>
        <taxon>Lactobacillales</taxon>
        <taxon>Enterococcaceae</taxon>
        <taxon>Enterococcus</taxon>
    </lineage>
</organism>
<dbReference type="EMBL" id="JAFREM010000014">
    <property type="protein sequence ID" value="MBO1306303.1"/>
    <property type="molecule type" value="Genomic_DNA"/>
</dbReference>
<comment type="caution">
    <text evidence="1">The sequence shown here is derived from an EMBL/GenBank/DDBJ whole genome shotgun (WGS) entry which is preliminary data.</text>
</comment>
<dbReference type="Gene3D" id="1.10.260.40">
    <property type="entry name" value="lambda repressor-like DNA-binding domains"/>
    <property type="match status" value="1"/>
</dbReference>
<dbReference type="InterPro" id="IPR010982">
    <property type="entry name" value="Lambda_DNA-bd_dom_sf"/>
</dbReference>